<reference evidence="1 2" key="1">
    <citation type="submission" date="2019-11" db="EMBL/GenBank/DDBJ databases">
        <authorList>
            <person name="Jiao W.-B."/>
            <person name="Schneeberger K."/>
        </authorList>
    </citation>
    <scope>NUCLEOTIDE SEQUENCE [LARGE SCALE GENOMIC DNA]</scope>
    <source>
        <strain evidence="2">cv. An-1</strain>
    </source>
</reference>
<evidence type="ECO:0000313" key="2">
    <source>
        <dbReference type="Proteomes" id="UP000426265"/>
    </source>
</evidence>
<dbReference type="Proteomes" id="UP000426265">
    <property type="component" value="Unassembled WGS sequence"/>
</dbReference>
<dbReference type="ExpressionAtlas" id="A0A654G5C1">
    <property type="expression patterns" value="baseline and differential"/>
</dbReference>
<dbReference type="EMBL" id="CACRSJ010000110">
    <property type="protein sequence ID" value="VYS68173.1"/>
    <property type="molecule type" value="Genomic_DNA"/>
</dbReference>
<organism evidence="1 2">
    <name type="scientific">Arabidopsis thaliana</name>
    <name type="common">Mouse-ear cress</name>
    <dbReference type="NCBI Taxonomy" id="3702"/>
    <lineage>
        <taxon>Eukaryota</taxon>
        <taxon>Viridiplantae</taxon>
        <taxon>Streptophyta</taxon>
        <taxon>Embryophyta</taxon>
        <taxon>Tracheophyta</taxon>
        <taxon>Spermatophyta</taxon>
        <taxon>Magnoliopsida</taxon>
        <taxon>eudicotyledons</taxon>
        <taxon>Gunneridae</taxon>
        <taxon>Pentapetalae</taxon>
        <taxon>rosids</taxon>
        <taxon>malvids</taxon>
        <taxon>Brassicales</taxon>
        <taxon>Brassicaceae</taxon>
        <taxon>Camelineae</taxon>
        <taxon>Arabidopsis</taxon>
    </lineage>
</organism>
<sequence>MLSVSTQIRLNRPVNLRTDFLREEAKQICSDESRYRGYNGGDGVRVIGQEFRQKKLRVKGFEDLKLGGGDKSVAEHSHGVMTTAGLLVVVSSASISTACRQQCAMIAFFPVVPIMSFESLHFACGCFSPYRFHYFQVYLGLAATCPRVSTRDLGFSVAGFVLRTTSSFTSEASVLSV</sequence>
<gene>
    <name evidence="1" type="ORF">AN1_LOCUS23567</name>
</gene>
<name>A0A654G5C1_ARATH</name>
<proteinExistence type="predicted"/>
<evidence type="ECO:0000313" key="1">
    <source>
        <dbReference type="EMBL" id="VYS68173.1"/>
    </source>
</evidence>
<dbReference type="AlphaFoldDB" id="A0A654G5C1"/>
<accession>A0A654G5C1</accession>
<protein>
    <submittedName>
        <fullName evidence="1">Uncharacterized protein</fullName>
    </submittedName>
</protein>